<feature type="chain" id="PRO_5011476433" evidence="1">
    <location>
        <begin position="20"/>
        <end position="186"/>
    </location>
</feature>
<protein>
    <submittedName>
        <fullName evidence="3">Chalcone isomerase-like</fullName>
    </submittedName>
</protein>
<evidence type="ECO:0000259" key="2">
    <source>
        <dbReference type="Pfam" id="PF16036"/>
    </source>
</evidence>
<dbReference type="Gene3D" id="3.50.70.10">
    <property type="match status" value="1"/>
</dbReference>
<proteinExistence type="predicted"/>
<dbReference type="InterPro" id="IPR036298">
    <property type="entry name" value="Chalcone_isomerase_sf"/>
</dbReference>
<gene>
    <name evidence="3" type="ORF">SAMN05216190_102192</name>
</gene>
<evidence type="ECO:0000313" key="4">
    <source>
        <dbReference type="Proteomes" id="UP000198784"/>
    </source>
</evidence>
<dbReference type="GO" id="GO:0016872">
    <property type="term" value="F:intramolecular lyase activity"/>
    <property type="evidence" value="ECO:0007669"/>
    <property type="project" value="InterPro"/>
</dbReference>
<dbReference type="EMBL" id="FOWX01000002">
    <property type="protein sequence ID" value="SFO91145.1"/>
    <property type="molecule type" value="Genomic_DNA"/>
</dbReference>
<keyword evidence="1" id="KW-0732">Signal</keyword>
<dbReference type="Proteomes" id="UP000198784">
    <property type="component" value="Unassembled WGS sequence"/>
</dbReference>
<dbReference type="STRING" id="289003.SAMN05216190_102192"/>
<dbReference type="SUPFAM" id="SSF54626">
    <property type="entry name" value="Chalcone isomerase"/>
    <property type="match status" value="1"/>
</dbReference>
<reference evidence="4" key="1">
    <citation type="submission" date="2016-10" db="EMBL/GenBank/DDBJ databases">
        <authorList>
            <person name="Varghese N."/>
            <person name="Submissions S."/>
        </authorList>
    </citation>
    <scope>NUCLEOTIDE SEQUENCE [LARGE SCALE GENOMIC DNA]</scope>
    <source>
        <strain evidence="4">DSM 17834</strain>
    </source>
</reference>
<feature type="domain" description="Chalcone isomerase" evidence="2">
    <location>
        <begin position="26"/>
        <end position="184"/>
    </location>
</feature>
<dbReference type="InterPro" id="IPR016087">
    <property type="entry name" value="Chalcone_isomerase"/>
</dbReference>
<dbReference type="RefSeq" id="WP_090497363.1">
    <property type="nucleotide sequence ID" value="NZ_FOWX01000002.1"/>
</dbReference>
<evidence type="ECO:0000313" key="3">
    <source>
        <dbReference type="EMBL" id="SFO91145.1"/>
    </source>
</evidence>
<keyword evidence="4" id="KW-1185">Reference proteome</keyword>
<dbReference type="InterPro" id="IPR016088">
    <property type="entry name" value="Chalcone_isomerase_3-sand"/>
</dbReference>
<dbReference type="AlphaFoldDB" id="A0A1I5L1J6"/>
<sequence length="186" mass="20843">MRKLLALTSLLLLSPALFANPDERLREANFAAQTTLERASLERKNQSVLRYLWVDVYAAALYAEPNVSAVQALDPQRSKRLELYYFRKIQRDDVIEAAWTTLSRQHDTATLARLRSDLDALHASFLDINPGDRYALNYNANSGLSLERNGKTAFASNNPELASAYLGIWLAPNGLSDSLRSSLLND</sequence>
<name>A0A1I5L1J6_9PSED</name>
<dbReference type="Pfam" id="PF16036">
    <property type="entry name" value="Chalcone_3"/>
    <property type="match status" value="1"/>
</dbReference>
<evidence type="ECO:0000256" key="1">
    <source>
        <dbReference type="SAM" id="SignalP"/>
    </source>
</evidence>
<organism evidence="3 4">
    <name type="scientific">Pseudomonas borbori</name>
    <dbReference type="NCBI Taxonomy" id="289003"/>
    <lineage>
        <taxon>Bacteria</taxon>
        <taxon>Pseudomonadati</taxon>
        <taxon>Pseudomonadota</taxon>
        <taxon>Gammaproteobacteria</taxon>
        <taxon>Pseudomonadales</taxon>
        <taxon>Pseudomonadaceae</taxon>
        <taxon>Pseudomonas</taxon>
    </lineage>
</organism>
<accession>A0A1I5L1J6</accession>
<keyword evidence="3" id="KW-0413">Isomerase</keyword>
<dbReference type="OrthoDB" id="270742at2"/>
<feature type="signal peptide" evidence="1">
    <location>
        <begin position="1"/>
        <end position="19"/>
    </location>
</feature>